<dbReference type="AlphaFoldDB" id="A0A2K1PYI6"/>
<reference evidence="1 2" key="1">
    <citation type="submission" date="2017-08" db="EMBL/GenBank/DDBJ databases">
        <title>Lysobacter sylvestris genome.</title>
        <authorList>
            <person name="Zhang D.-C."/>
            <person name="Albuquerque L."/>
            <person name="Franca L."/>
            <person name="Froufe H.J.C."/>
            <person name="Barroso C."/>
            <person name="Egas C."/>
            <person name="Da Costa M."/>
            <person name="Margesin R."/>
        </authorList>
    </citation>
    <scope>NUCLEOTIDE SEQUENCE [LARGE SCALE GENOMIC DNA]</scope>
    <source>
        <strain evidence="1 2">AM20-91</strain>
    </source>
</reference>
<protein>
    <submittedName>
        <fullName evidence="1">Putative polyhydroxyalkanoic acid system protein</fullName>
    </submittedName>
</protein>
<accession>A0A2K1PYI6</accession>
<name>A0A2K1PYI6_9GAMM</name>
<evidence type="ECO:0000313" key="1">
    <source>
        <dbReference type="EMBL" id="PNS07839.1"/>
    </source>
</evidence>
<dbReference type="InterPro" id="IPR013433">
    <property type="entry name" value="PHA_gran_rgn"/>
</dbReference>
<dbReference type="Proteomes" id="UP000236220">
    <property type="component" value="Unassembled WGS sequence"/>
</dbReference>
<keyword evidence="2" id="KW-1185">Reference proteome</keyword>
<sequence>MANIHIRHAHSLNQDDARNALTELVESLQRKLAVETRWQDDALHFSRSGVDGSIRLLPGEVEILAKLGIFLAPMKGMVEQEINRVLKERF</sequence>
<dbReference type="RefSeq" id="WP_103075495.1">
    <property type="nucleotide sequence ID" value="NZ_NPZB01000002.1"/>
</dbReference>
<gene>
    <name evidence="1" type="ORF">Lysil_2015</name>
</gene>
<dbReference type="EMBL" id="NPZB01000002">
    <property type="protein sequence ID" value="PNS07839.1"/>
    <property type="molecule type" value="Genomic_DNA"/>
</dbReference>
<proteinExistence type="predicted"/>
<comment type="caution">
    <text evidence="1">The sequence shown here is derived from an EMBL/GenBank/DDBJ whole genome shotgun (WGS) entry which is preliminary data.</text>
</comment>
<organism evidence="1 2">
    <name type="scientific">Solilutibacter silvestris</name>
    <dbReference type="NCBI Taxonomy" id="1645665"/>
    <lineage>
        <taxon>Bacteria</taxon>
        <taxon>Pseudomonadati</taxon>
        <taxon>Pseudomonadota</taxon>
        <taxon>Gammaproteobacteria</taxon>
        <taxon>Lysobacterales</taxon>
        <taxon>Lysobacteraceae</taxon>
        <taxon>Solilutibacter</taxon>
    </lineage>
</organism>
<evidence type="ECO:0000313" key="2">
    <source>
        <dbReference type="Proteomes" id="UP000236220"/>
    </source>
</evidence>
<dbReference type="NCBIfam" id="TIGR02610">
    <property type="entry name" value="PHA_gran_rgn"/>
    <property type="match status" value="1"/>
</dbReference>
<dbReference type="OrthoDB" id="287584at2"/>
<dbReference type="Pfam" id="PF09650">
    <property type="entry name" value="PHA_gran_rgn"/>
    <property type="match status" value="1"/>
</dbReference>